<proteinExistence type="predicted"/>
<dbReference type="AlphaFoldDB" id="A0A9X2EZT8"/>
<keyword evidence="3" id="KW-1185">Reference proteome</keyword>
<sequence length="423" mass="47159">MKLLKATTTAFILLLLSTIALKAQVVVYKDSVRNVFLTGYIQAQYEKADSAGIPSFDGGDFAPNVDSRFMLRRTRFAVGYSEKFVTANVEVDYVQNNVRIANAYVQFNENRYNAFSLGIGLATVPFGLETPYSSFALESAERSRLIQTLFPDEKDCGAQLVFSPRSSTKWNFFTVSLAIINGAGRNFVDYDSKKNFSGTVQLNLASKLKKTQLPLLSLGGSYYNGRSRSNTNTMLFNGYNNGVKGFELNTKESNVGAYAKRIYTGFNAQLGILTKLGVSKFNFEYIWGQQPGTASSPTINGPQASRSFGVQPTTNIYNREFNGYYVLFNQSIAKSPLNLMIKYDWYDPNTFISGKEIGAGSSNSTSGDIAYSTWSFGAYLNLLKGNARLAAYYDILRNEKTNVPEYSNDIKDDVLTLRMQFRF</sequence>
<dbReference type="RefSeq" id="WP_252586354.1">
    <property type="nucleotide sequence ID" value="NZ_JAMWYS010000019.1"/>
</dbReference>
<dbReference type="EMBL" id="JAMWYS010000019">
    <property type="protein sequence ID" value="MCO4292082.1"/>
    <property type="molecule type" value="Genomic_DNA"/>
</dbReference>
<feature type="chain" id="PRO_5040971362" evidence="1">
    <location>
        <begin position="23"/>
        <end position="423"/>
    </location>
</feature>
<dbReference type="InterPro" id="IPR023614">
    <property type="entry name" value="Porin_dom_sf"/>
</dbReference>
<keyword evidence="1" id="KW-0732">Signal</keyword>
<accession>A0A9X2EZT8</accession>
<reference evidence="2" key="1">
    <citation type="submission" date="2022-06" db="EMBL/GenBank/DDBJ databases">
        <title>Solitalea sp. MAHUQ-68 isolated from rhizospheric soil.</title>
        <authorList>
            <person name="Huq M.A."/>
        </authorList>
    </citation>
    <scope>NUCLEOTIDE SEQUENCE</scope>
    <source>
        <strain evidence="2">MAHUQ-68</strain>
    </source>
</reference>
<feature type="signal peptide" evidence="1">
    <location>
        <begin position="1"/>
        <end position="22"/>
    </location>
</feature>
<dbReference type="Proteomes" id="UP001155182">
    <property type="component" value="Unassembled WGS sequence"/>
</dbReference>
<gene>
    <name evidence="2" type="ORF">NF867_04300</name>
</gene>
<evidence type="ECO:0000256" key="1">
    <source>
        <dbReference type="SAM" id="SignalP"/>
    </source>
</evidence>
<protein>
    <submittedName>
        <fullName evidence="2">Porin</fullName>
    </submittedName>
</protein>
<name>A0A9X2EZT8_9SPHI</name>
<dbReference type="Gene3D" id="2.40.160.10">
    <property type="entry name" value="Porin"/>
    <property type="match status" value="1"/>
</dbReference>
<evidence type="ECO:0000313" key="2">
    <source>
        <dbReference type="EMBL" id="MCO4292082.1"/>
    </source>
</evidence>
<comment type="caution">
    <text evidence="2">The sequence shown here is derived from an EMBL/GenBank/DDBJ whole genome shotgun (WGS) entry which is preliminary data.</text>
</comment>
<organism evidence="2 3">
    <name type="scientific">Solitalea agri</name>
    <dbReference type="NCBI Taxonomy" id="2953739"/>
    <lineage>
        <taxon>Bacteria</taxon>
        <taxon>Pseudomonadati</taxon>
        <taxon>Bacteroidota</taxon>
        <taxon>Sphingobacteriia</taxon>
        <taxon>Sphingobacteriales</taxon>
        <taxon>Sphingobacteriaceae</taxon>
        <taxon>Solitalea</taxon>
    </lineage>
</organism>
<dbReference type="SUPFAM" id="SSF56935">
    <property type="entry name" value="Porins"/>
    <property type="match status" value="1"/>
</dbReference>
<evidence type="ECO:0000313" key="3">
    <source>
        <dbReference type="Proteomes" id="UP001155182"/>
    </source>
</evidence>